<sequence>MLSVPHIRGACLAYALAIVSTVIPEVGGAPASAAELAFAPAAFVPGDAGIGPAAGMQEDAQIAAGGAGFLAVWSDYRSTPDDYPPFQSEGSGADIYGALLDADGNTVGSLPFVIDQGVGDQLEPKVAWNGTNWLVTWKQATIDLPTYELILAVRVAPDGTVLDDSPIVVHDDDSYYEGTALAGGDGEWLALFNANGPVLGLVGVRIGGDGVVANPGGLVVHATNFLIDFDAAFAGDEYLVVWSGVFDAPRGRRYTPDLQPLGTSVLPFAQKVESDGQDFLVVQASGPPPLATIDAVRVLHGGAVLSPVTLFTGGNQDGTCCADVTWDGTHYWVAWGGPRLARVTQDGQVLDPGGFVVQPSEAPTSAPAFAAAAGGGLQLAFHDGVNGADYPKDVHTARVEPDTQFGEESVLSLGAPCQREPDFAKGDGTNLLVYWSRVSGSGRILAQRIDDGGSPLDLEPIEVASGPIPGIGVPTLGEPGAAWNGSVFLVTWSDGVQIYARRMLPDGSFVDSEPLTVMDGFDPDVAAVGPNFLIAGLDFLQDNPQWQATHVMRVDGVTGMNLDPEPNALGGFVIFARHPRVETWGDRWLVVWQTNISHDEPGASTKAALVEADGTTSGVIQVPLGWRPQVAVSDDAALFVAVTNTIASATTDLAGAIMTPAGTFPGGSFLISTAPDKQLRPAATWNGSEFVVAWEDKRDAVVYFDERTDIYAARVTVDGIVLDPAGVPVAGAFEPEQQPSLVAIDGQVLLAVSTFLPGSDRAAFRIGIHPALTPASVDDLSQDGEGLRLLGVFPNPSVGTTSIRFEAPAQKAADVRIFDPSGRLVRLLDVDAGTTADARVFEVRWDGRDDTGASTGAGVYFYEVRAGDSASTGRLVRLR</sequence>
<accession>A0A956NFH5</accession>
<dbReference type="NCBIfam" id="TIGR04183">
    <property type="entry name" value="Por_Secre_tail"/>
    <property type="match status" value="1"/>
</dbReference>
<dbReference type="Proteomes" id="UP000739538">
    <property type="component" value="Unassembled WGS sequence"/>
</dbReference>
<reference evidence="1" key="2">
    <citation type="journal article" date="2021" name="Microbiome">
        <title>Successional dynamics and alternative stable states in a saline activated sludge microbial community over 9 years.</title>
        <authorList>
            <person name="Wang Y."/>
            <person name="Ye J."/>
            <person name="Ju F."/>
            <person name="Liu L."/>
            <person name="Boyd J.A."/>
            <person name="Deng Y."/>
            <person name="Parks D.H."/>
            <person name="Jiang X."/>
            <person name="Yin X."/>
            <person name="Woodcroft B.J."/>
            <person name="Tyson G.W."/>
            <person name="Hugenholtz P."/>
            <person name="Polz M.F."/>
            <person name="Zhang T."/>
        </authorList>
    </citation>
    <scope>NUCLEOTIDE SEQUENCE</scope>
    <source>
        <strain evidence="1">HKST-UBA02</strain>
    </source>
</reference>
<comment type="caution">
    <text evidence="1">The sequence shown here is derived from an EMBL/GenBank/DDBJ whole genome shotgun (WGS) entry which is preliminary data.</text>
</comment>
<protein>
    <submittedName>
        <fullName evidence="1">T9SS type A sorting domain-containing protein</fullName>
    </submittedName>
</protein>
<dbReference type="InterPro" id="IPR026444">
    <property type="entry name" value="Secre_tail"/>
</dbReference>
<dbReference type="EMBL" id="JAGQHS010000135">
    <property type="protein sequence ID" value="MCA9758004.1"/>
    <property type="molecule type" value="Genomic_DNA"/>
</dbReference>
<evidence type="ECO:0000313" key="1">
    <source>
        <dbReference type="EMBL" id="MCA9758004.1"/>
    </source>
</evidence>
<evidence type="ECO:0000313" key="2">
    <source>
        <dbReference type="Proteomes" id="UP000739538"/>
    </source>
</evidence>
<organism evidence="1 2">
    <name type="scientific">Eiseniibacteriota bacterium</name>
    <dbReference type="NCBI Taxonomy" id="2212470"/>
    <lineage>
        <taxon>Bacteria</taxon>
        <taxon>Candidatus Eiseniibacteriota</taxon>
    </lineage>
</organism>
<proteinExistence type="predicted"/>
<name>A0A956NFH5_UNCEI</name>
<gene>
    <name evidence="1" type="ORF">KDA27_19585</name>
</gene>
<dbReference type="AlphaFoldDB" id="A0A956NFH5"/>
<dbReference type="Gene3D" id="2.60.40.4070">
    <property type="match status" value="1"/>
</dbReference>
<reference evidence="1" key="1">
    <citation type="submission" date="2020-04" db="EMBL/GenBank/DDBJ databases">
        <authorList>
            <person name="Zhang T."/>
        </authorList>
    </citation>
    <scope>NUCLEOTIDE SEQUENCE</scope>
    <source>
        <strain evidence="1">HKST-UBA02</strain>
    </source>
</reference>